<dbReference type="GO" id="GO:0008483">
    <property type="term" value="F:transaminase activity"/>
    <property type="evidence" value="ECO:0007669"/>
    <property type="project" value="InterPro"/>
</dbReference>
<accession>A0A937F6F5</accession>
<comment type="subcellular location">
    <subcellularLocation>
        <location evidence="7">Cytoplasm</location>
    </subcellularLocation>
</comment>
<evidence type="ECO:0000256" key="3">
    <source>
        <dbReference type="ARBA" id="ARBA00008981"/>
    </source>
</evidence>
<comment type="cofactor">
    <cofactor evidence="1 7">
        <name>pyridoxal 5'-phosphate</name>
        <dbReference type="ChEBI" id="CHEBI:597326"/>
    </cofactor>
</comment>
<dbReference type="NCBIfam" id="TIGR00713">
    <property type="entry name" value="hemL"/>
    <property type="match status" value="1"/>
</dbReference>
<dbReference type="InterPro" id="IPR015424">
    <property type="entry name" value="PyrdxlP-dep_Trfase"/>
</dbReference>
<dbReference type="InterPro" id="IPR005814">
    <property type="entry name" value="Aminotrans_3"/>
</dbReference>
<dbReference type="GO" id="GO:0042286">
    <property type="term" value="F:glutamate-1-semialdehyde 2,1-aminomutase activity"/>
    <property type="evidence" value="ECO:0007669"/>
    <property type="project" value="UniProtKB-UniRule"/>
</dbReference>
<evidence type="ECO:0000256" key="2">
    <source>
        <dbReference type="ARBA" id="ARBA00004819"/>
    </source>
</evidence>
<dbReference type="InterPro" id="IPR015421">
    <property type="entry name" value="PyrdxlP-dep_Trfase_major"/>
</dbReference>
<keyword evidence="9" id="KW-1185">Reference proteome</keyword>
<dbReference type="GO" id="GO:0006782">
    <property type="term" value="P:protoporphyrinogen IX biosynthetic process"/>
    <property type="evidence" value="ECO:0007669"/>
    <property type="project" value="UniProtKB-UniRule"/>
</dbReference>
<dbReference type="Gene3D" id="3.40.640.10">
    <property type="entry name" value="Type I PLP-dependent aspartate aminotransferase-like (Major domain)"/>
    <property type="match status" value="1"/>
</dbReference>
<evidence type="ECO:0000313" key="8">
    <source>
        <dbReference type="EMBL" id="MBL3655499.1"/>
    </source>
</evidence>
<dbReference type="Pfam" id="PF00202">
    <property type="entry name" value="Aminotran_3"/>
    <property type="match status" value="1"/>
</dbReference>
<comment type="caution">
    <text evidence="8">The sequence shown here is derived from an EMBL/GenBank/DDBJ whole genome shotgun (WGS) entry which is preliminary data.</text>
</comment>
<reference evidence="8" key="1">
    <citation type="submission" date="2021-01" db="EMBL/GenBank/DDBJ databases">
        <title>Fulvivirga kasyanovii gen. nov., sp nov., a novel member of the phylum Bacteroidetes isolated from seawater in a mussel farm.</title>
        <authorList>
            <person name="Zhao L.-H."/>
            <person name="Wang Z.-J."/>
        </authorList>
    </citation>
    <scope>NUCLEOTIDE SEQUENCE</scope>
    <source>
        <strain evidence="8">2943</strain>
    </source>
</reference>
<sequence length="429" mass="46058">MIIETSKSLFNKAQNFIPGGVNSPVRAFKSVGGDPLFIKSAKGAYMYDADGNAYIDMINSWGPMILGHAHEEIGAAVVEAVKTSLSFGAPTEAEIDIAELICEMFPSVEKVRMVNSGTEATMSAIRLARGYTDREKIIKFEGCYHGHGDSFLIAAGSGAATMGVPNSPGVTEGVAKDTLTAPYNDLEAVKALIESNPDNIAAIILEPVAGNMGCITPKEGYLQGLRTLCDEHGIILIFDEVMTGFRLSQGGAQELFNISADLTTMGKIIGGGMPVGAYGGKKEIMEYVSPVGPVYQAGTLSGNPVAMAAGYAMLSHLKSHPEIYSQLENTTKKIKEGFESNLSKLGLNYTINQIGSMISLFFSDKQIVDFETAKTSDTELFGKYFRGMLNEGVYLAPSQFETLFVSTVITDDLVNKLVEANYKVLQSIH</sequence>
<dbReference type="SUPFAM" id="SSF53383">
    <property type="entry name" value="PLP-dependent transferases"/>
    <property type="match status" value="1"/>
</dbReference>
<proteinExistence type="inferred from homology"/>
<evidence type="ECO:0000256" key="1">
    <source>
        <dbReference type="ARBA" id="ARBA00001933"/>
    </source>
</evidence>
<dbReference type="CDD" id="cd00610">
    <property type="entry name" value="OAT_like"/>
    <property type="match status" value="1"/>
</dbReference>
<dbReference type="PANTHER" id="PTHR43713">
    <property type="entry name" value="GLUTAMATE-1-SEMIALDEHYDE 2,1-AMINOMUTASE"/>
    <property type="match status" value="1"/>
</dbReference>
<comment type="similarity">
    <text evidence="3 7">Belongs to the class-III pyridoxal-phosphate-dependent aminotransferase family. HemL subfamily.</text>
</comment>
<evidence type="ECO:0000256" key="4">
    <source>
        <dbReference type="ARBA" id="ARBA00022898"/>
    </source>
</evidence>
<dbReference type="GO" id="GO:0005737">
    <property type="term" value="C:cytoplasm"/>
    <property type="evidence" value="ECO:0007669"/>
    <property type="project" value="UniProtKB-SubCell"/>
</dbReference>
<evidence type="ECO:0000256" key="5">
    <source>
        <dbReference type="ARBA" id="ARBA00023235"/>
    </source>
</evidence>
<keyword evidence="7" id="KW-0963">Cytoplasm</keyword>
<dbReference type="FunFam" id="3.40.640.10:FF:000021">
    <property type="entry name" value="Glutamate-1-semialdehyde 2,1-aminomutase"/>
    <property type="match status" value="1"/>
</dbReference>
<evidence type="ECO:0000256" key="6">
    <source>
        <dbReference type="ARBA" id="ARBA00023244"/>
    </source>
</evidence>
<dbReference type="Gene3D" id="3.90.1150.10">
    <property type="entry name" value="Aspartate Aminotransferase, domain 1"/>
    <property type="match status" value="1"/>
</dbReference>
<keyword evidence="4 7" id="KW-0663">Pyridoxal phosphate</keyword>
<gene>
    <name evidence="7 8" type="primary">hemL</name>
    <name evidence="8" type="ORF">JL102_05110</name>
</gene>
<feature type="modified residue" description="N6-(pyridoxal phosphate)lysine" evidence="7">
    <location>
        <position position="267"/>
    </location>
</feature>
<dbReference type="HAMAP" id="MF_00375">
    <property type="entry name" value="HemL_aminotrans_3"/>
    <property type="match status" value="1"/>
</dbReference>
<keyword evidence="5 7" id="KW-0413">Isomerase</keyword>
<evidence type="ECO:0000256" key="7">
    <source>
        <dbReference type="HAMAP-Rule" id="MF_00375"/>
    </source>
</evidence>
<comment type="pathway">
    <text evidence="2">Porphyrin-containing compound metabolism; protoporphyrin-IX biosynthesis; 5-aminolevulinate from L-glutamyl-tRNA(Glu): step 2/2.</text>
</comment>
<dbReference type="GO" id="GO:0030170">
    <property type="term" value="F:pyridoxal phosphate binding"/>
    <property type="evidence" value="ECO:0007669"/>
    <property type="project" value="InterPro"/>
</dbReference>
<dbReference type="RefSeq" id="WP_202243166.1">
    <property type="nucleotide sequence ID" value="NZ_JAESIY010000002.1"/>
</dbReference>
<dbReference type="EC" id="5.4.3.8" evidence="7"/>
<dbReference type="InterPro" id="IPR049704">
    <property type="entry name" value="Aminotrans_3_PPA_site"/>
</dbReference>
<dbReference type="Proteomes" id="UP000659388">
    <property type="component" value="Unassembled WGS sequence"/>
</dbReference>
<comment type="catalytic activity">
    <reaction evidence="7">
        <text>(S)-4-amino-5-oxopentanoate = 5-aminolevulinate</text>
        <dbReference type="Rhea" id="RHEA:14265"/>
        <dbReference type="ChEBI" id="CHEBI:57501"/>
        <dbReference type="ChEBI" id="CHEBI:356416"/>
        <dbReference type="EC" id="5.4.3.8"/>
    </reaction>
</comment>
<dbReference type="InterPro" id="IPR004639">
    <property type="entry name" value="4pyrrol_synth_GluAld_NH2Trfase"/>
</dbReference>
<name>A0A937F6F5_9BACT</name>
<dbReference type="NCBIfam" id="NF000818">
    <property type="entry name" value="PRK00062.1"/>
    <property type="match status" value="1"/>
</dbReference>
<dbReference type="AlphaFoldDB" id="A0A937F6F5"/>
<comment type="subunit">
    <text evidence="7">Homodimer.</text>
</comment>
<dbReference type="PROSITE" id="PS00600">
    <property type="entry name" value="AA_TRANSFER_CLASS_3"/>
    <property type="match status" value="1"/>
</dbReference>
<keyword evidence="6 7" id="KW-0627">Porphyrin biosynthesis</keyword>
<dbReference type="PANTHER" id="PTHR43713:SF3">
    <property type="entry name" value="GLUTAMATE-1-SEMIALDEHYDE 2,1-AMINOMUTASE 1, CHLOROPLASTIC-RELATED"/>
    <property type="match status" value="1"/>
</dbReference>
<dbReference type="InterPro" id="IPR015422">
    <property type="entry name" value="PyrdxlP-dep_Trfase_small"/>
</dbReference>
<dbReference type="EMBL" id="JAESIY010000002">
    <property type="protein sequence ID" value="MBL3655499.1"/>
    <property type="molecule type" value="Genomic_DNA"/>
</dbReference>
<protein>
    <recommendedName>
        <fullName evidence="7">Glutamate-1-semialdehyde 2,1-aminomutase</fullName>
        <shortName evidence="7">GSA</shortName>
        <ecNumber evidence="7">5.4.3.8</ecNumber>
    </recommendedName>
    <alternativeName>
        <fullName evidence="7">Glutamate-1-semialdehyde aminotransferase</fullName>
        <shortName evidence="7">GSA-AT</shortName>
    </alternativeName>
</protein>
<evidence type="ECO:0000313" key="9">
    <source>
        <dbReference type="Proteomes" id="UP000659388"/>
    </source>
</evidence>
<organism evidence="8 9">
    <name type="scientific">Fulvivirga sediminis</name>
    <dbReference type="NCBI Taxonomy" id="2803949"/>
    <lineage>
        <taxon>Bacteria</taxon>
        <taxon>Pseudomonadati</taxon>
        <taxon>Bacteroidota</taxon>
        <taxon>Cytophagia</taxon>
        <taxon>Cytophagales</taxon>
        <taxon>Fulvivirgaceae</taxon>
        <taxon>Fulvivirga</taxon>
    </lineage>
</organism>